<dbReference type="InterPro" id="IPR058548">
    <property type="entry name" value="MlaB-like_STAS"/>
</dbReference>
<dbReference type="Pfam" id="PF13466">
    <property type="entry name" value="STAS_2"/>
    <property type="match status" value="1"/>
</dbReference>
<evidence type="ECO:0000313" key="2">
    <source>
        <dbReference type="EMBL" id="GGT57423.1"/>
    </source>
</evidence>
<comment type="caution">
    <text evidence="2">The sequence shown here is derived from an EMBL/GenBank/DDBJ whole genome shotgun (WGS) entry which is preliminary data.</text>
</comment>
<name>A0A918HE14_9ACTN</name>
<organism evidence="2 3">
    <name type="scientific">Streptomyces purpureus</name>
    <dbReference type="NCBI Taxonomy" id="1951"/>
    <lineage>
        <taxon>Bacteria</taxon>
        <taxon>Bacillati</taxon>
        <taxon>Actinomycetota</taxon>
        <taxon>Actinomycetes</taxon>
        <taxon>Kitasatosporales</taxon>
        <taxon>Streptomycetaceae</taxon>
        <taxon>Streptomyces</taxon>
    </lineage>
</organism>
<dbReference type="RefSeq" id="WP_189204638.1">
    <property type="nucleotide sequence ID" value="NZ_BMQQ01000031.1"/>
</dbReference>
<reference evidence="2" key="2">
    <citation type="submission" date="2020-09" db="EMBL/GenBank/DDBJ databases">
        <authorList>
            <person name="Sun Q."/>
            <person name="Ohkuma M."/>
        </authorList>
    </citation>
    <scope>NUCLEOTIDE SEQUENCE</scope>
    <source>
        <strain evidence="2">JCM 3172</strain>
    </source>
</reference>
<dbReference type="SUPFAM" id="SSF52091">
    <property type="entry name" value="SpoIIaa-like"/>
    <property type="match status" value="1"/>
</dbReference>
<dbReference type="InterPro" id="IPR002645">
    <property type="entry name" value="STAS_dom"/>
</dbReference>
<dbReference type="Proteomes" id="UP000619486">
    <property type="component" value="Unassembled WGS sequence"/>
</dbReference>
<dbReference type="InterPro" id="IPR036513">
    <property type="entry name" value="STAS_dom_sf"/>
</dbReference>
<evidence type="ECO:0000313" key="3">
    <source>
        <dbReference type="Proteomes" id="UP000619486"/>
    </source>
</evidence>
<keyword evidence="3" id="KW-1185">Reference proteome</keyword>
<reference evidence="2" key="1">
    <citation type="journal article" date="2014" name="Int. J. Syst. Evol. Microbiol.">
        <title>Complete genome sequence of Corynebacterium casei LMG S-19264T (=DSM 44701T), isolated from a smear-ripened cheese.</title>
        <authorList>
            <consortium name="US DOE Joint Genome Institute (JGI-PGF)"/>
            <person name="Walter F."/>
            <person name="Albersmeier A."/>
            <person name="Kalinowski J."/>
            <person name="Ruckert C."/>
        </authorList>
    </citation>
    <scope>NUCLEOTIDE SEQUENCE</scope>
    <source>
        <strain evidence="2">JCM 3172</strain>
    </source>
</reference>
<dbReference type="Gene3D" id="3.30.750.24">
    <property type="entry name" value="STAS domain"/>
    <property type="match status" value="1"/>
</dbReference>
<proteinExistence type="predicted"/>
<dbReference type="EMBL" id="BMQQ01000031">
    <property type="protein sequence ID" value="GGT57423.1"/>
    <property type="molecule type" value="Genomic_DNA"/>
</dbReference>
<protein>
    <recommendedName>
        <fullName evidence="1">STAS domain-containing protein</fullName>
    </recommendedName>
</protein>
<feature type="domain" description="STAS" evidence="1">
    <location>
        <begin position="1"/>
        <end position="98"/>
    </location>
</feature>
<sequence>MEATQPIVLQLSGRITRIDVPALCAELAARLSGRDPTEVVCEVGALTHADLTVVDALARLRLTAHRLGHTLRLRGADGRLRLLLGLVGLEELLLQDPP</sequence>
<dbReference type="AlphaFoldDB" id="A0A918HE14"/>
<dbReference type="PROSITE" id="PS50801">
    <property type="entry name" value="STAS"/>
    <property type="match status" value="1"/>
</dbReference>
<gene>
    <name evidence="2" type="ORF">GCM10014713_58800</name>
</gene>
<accession>A0A918HE14</accession>
<evidence type="ECO:0000259" key="1">
    <source>
        <dbReference type="PROSITE" id="PS50801"/>
    </source>
</evidence>